<dbReference type="FunFam" id="3.40.50.300:FF:001091">
    <property type="entry name" value="Probable disease resistance protein At1g61300"/>
    <property type="match status" value="1"/>
</dbReference>
<dbReference type="Pfam" id="PF18052">
    <property type="entry name" value="Rx_N"/>
    <property type="match status" value="2"/>
</dbReference>
<dbReference type="InterPro" id="IPR041118">
    <property type="entry name" value="Rx_N"/>
</dbReference>
<evidence type="ECO:0000259" key="7">
    <source>
        <dbReference type="Pfam" id="PF00931"/>
    </source>
</evidence>
<gene>
    <name evidence="10" type="ORF">ACMD2_12303</name>
</gene>
<evidence type="ECO:0000259" key="8">
    <source>
        <dbReference type="Pfam" id="PF18052"/>
    </source>
</evidence>
<proteinExistence type="inferred from homology"/>
<evidence type="ECO:0000259" key="9">
    <source>
        <dbReference type="Pfam" id="PF25019"/>
    </source>
</evidence>
<evidence type="ECO:0000313" key="10">
    <source>
        <dbReference type="EMBL" id="OAY64700.1"/>
    </source>
</evidence>
<feature type="domain" description="NB-ARC" evidence="7">
    <location>
        <begin position="317"/>
        <end position="488"/>
    </location>
</feature>
<evidence type="ECO:0000313" key="11">
    <source>
        <dbReference type="Proteomes" id="UP000092600"/>
    </source>
</evidence>
<keyword evidence="3" id="KW-0677">Repeat</keyword>
<dbReference type="PRINTS" id="PR00364">
    <property type="entry name" value="DISEASERSIST"/>
</dbReference>
<feature type="domain" description="Disease resistance N-terminal" evidence="8">
    <location>
        <begin position="157"/>
        <end position="223"/>
    </location>
</feature>
<evidence type="ECO:0000256" key="5">
    <source>
        <dbReference type="ARBA" id="ARBA00022821"/>
    </source>
</evidence>
<comment type="similarity">
    <text evidence="1">Belongs to the disease resistance NB-LRR family.</text>
</comment>
<dbReference type="SUPFAM" id="SSF52058">
    <property type="entry name" value="L domain-like"/>
    <property type="match status" value="2"/>
</dbReference>
<evidence type="ECO:0000256" key="2">
    <source>
        <dbReference type="ARBA" id="ARBA00022614"/>
    </source>
</evidence>
<evidence type="ECO:0000256" key="6">
    <source>
        <dbReference type="ARBA" id="ARBA00022840"/>
    </source>
</evidence>
<keyword evidence="2" id="KW-0433">Leucine-rich repeat</keyword>
<accession>A0A199UJF0</accession>
<dbReference type="PANTHER" id="PTHR36766">
    <property type="entry name" value="PLANT BROAD-SPECTRUM MILDEW RESISTANCE PROTEIN RPW8"/>
    <property type="match status" value="1"/>
</dbReference>
<dbReference type="Pfam" id="PF25019">
    <property type="entry name" value="LRR_R13L1-DRL21"/>
    <property type="match status" value="1"/>
</dbReference>
<dbReference type="EMBL" id="LSRQ01007698">
    <property type="protein sequence ID" value="OAY64700.1"/>
    <property type="molecule type" value="Genomic_DNA"/>
</dbReference>
<keyword evidence="6" id="KW-0067">ATP-binding</keyword>
<dbReference type="AlphaFoldDB" id="A0A199UJF0"/>
<name>A0A199UJF0_ANACO</name>
<dbReference type="GO" id="GO:0005524">
    <property type="term" value="F:ATP binding"/>
    <property type="evidence" value="ECO:0007669"/>
    <property type="project" value="UniProtKB-KW"/>
</dbReference>
<dbReference type="SUPFAM" id="SSF52540">
    <property type="entry name" value="P-loop containing nucleoside triphosphate hydrolases"/>
    <property type="match status" value="1"/>
</dbReference>
<feature type="domain" description="Disease resistance N-terminal" evidence="8">
    <location>
        <begin position="2"/>
        <end position="71"/>
    </location>
</feature>
<dbReference type="PANTHER" id="PTHR36766:SF64">
    <property type="entry name" value="OS12G0206100 PROTEIN"/>
    <property type="match status" value="1"/>
</dbReference>
<organism evidence="10 11">
    <name type="scientific">Ananas comosus</name>
    <name type="common">Pineapple</name>
    <name type="synonym">Ananas ananas</name>
    <dbReference type="NCBI Taxonomy" id="4615"/>
    <lineage>
        <taxon>Eukaryota</taxon>
        <taxon>Viridiplantae</taxon>
        <taxon>Streptophyta</taxon>
        <taxon>Embryophyta</taxon>
        <taxon>Tracheophyta</taxon>
        <taxon>Spermatophyta</taxon>
        <taxon>Magnoliopsida</taxon>
        <taxon>Liliopsida</taxon>
        <taxon>Poales</taxon>
        <taxon>Bromeliaceae</taxon>
        <taxon>Bromelioideae</taxon>
        <taxon>Ananas</taxon>
    </lineage>
</organism>
<sequence length="1253" mass="142809">MRDELERLQLALPQIQTVLTAVEEATSIAEQNEALDAWLWQLRDAVENAEDMLDELDYYELKKTVRDRDDKVRGILSKCKKKFDRFVDRKFSNDTLKRLREAVKGLDRAVAGMGPLVQLVAGLYGPSVKRQKLEEIKNARETSSLVIKSEVLGRDKETDLIDELERLQYALPQVQAVLTAVEEGAPVTPQNKALDTWLWQLRDAVECAEDVLDELEYYELEKAIRDRDGEVRGILSKCKRKFDSFVNCIYSDGTLKRLREAVKGLDRVVAGMGPLLQLVNGLCGPGVKRQKLEEVRNARETSSLLTESEVLGRDEERDLIVEWLIEPGDADVSAFTVVGMGGLGKTTLAQLVYRDERVQEYFDPIMWVCVSQNFDAAAITKKMLEGASSDSLGDKSLNALHYILKQKISSKRFLLMLDDVWNDDKTMEWEKLVAPLKLGQRGSKILLTTRMDSVADMVAKVMQCKRESLNLNGLEERDYMSLFNKHAFLGMNPDDYKNLQPIDLLYKISKRYVMHDLLHDLAQSVSLGECIRIGGDVVRNTIPRTVRHLSIENIHLLSIKEISNLKNVRTLVLSIEEDHENDANYLLMFNEVVERFKMLRLLSMHVNFNFYKMPNALNSLIHLRYLSLSEGMVTNESLMDFFHPNLCRLYHLQFLKFLTHKISTDVIEYDGLTNLVNLRSLDVPYGMIENIPYVSKLPFICKLKDFFVREKSGYKISELRKLRDLRHLCIRELENVRSSEEAMEAKLNEKEYLKSLSLQWSSDRSNTAEADEQLLDNLCPHINLKKLRIKDYQGIKSPCWITDLSLINLTSIELIDCKGWEHFPPLQGLPSLNRLYLLGLDLVKQIGCSFYRSGGGCGFPSLRHLFLLDMPNLEEWIEIDDGCIFPHLQTMEICRCPNLRGLPALPHSLRDLCLFDECFQACESLVIEQCEKLEYLPLEFFRKFNILKYLCIEKCPKLTKHGISDIQLPSILNQLTVGSCGDLEASLLWSANLTSLTQLELLDCASITSIPPAQVCARWTMLSHLEIRNCAELSSFGGIQALVSLRSLEIRGCDKLIAVSLRQPPFPNDVGQKNAMDCFLKLGELSIDHHMLLLMDPLRSLSYISRLTLSDNSQLTTLPDKWLLQNHAALKNLSITNACSLQSLPHSMTKLCSLEILEVWNANLIQSLPDLPTSLCTLYIIECHPALKERCQKNTGLDWPKIANIPNDYLPFFRIMQQQSGCINSVADLKGALSIRLGPTHCKRKMRATPQQA</sequence>
<evidence type="ECO:0000256" key="4">
    <source>
        <dbReference type="ARBA" id="ARBA00022741"/>
    </source>
</evidence>
<dbReference type="Gene3D" id="3.80.10.10">
    <property type="entry name" value="Ribonuclease Inhibitor"/>
    <property type="match status" value="4"/>
</dbReference>
<dbReference type="GO" id="GO:0043531">
    <property type="term" value="F:ADP binding"/>
    <property type="evidence" value="ECO:0007669"/>
    <property type="project" value="InterPro"/>
</dbReference>
<dbReference type="Gene3D" id="1.20.5.4130">
    <property type="match status" value="2"/>
</dbReference>
<evidence type="ECO:0000256" key="1">
    <source>
        <dbReference type="ARBA" id="ARBA00008894"/>
    </source>
</evidence>
<dbReference type="InterPro" id="IPR056789">
    <property type="entry name" value="LRR_R13L1-DRL21"/>
</dbReference>
<feature type="domain" description="R13L1/DRL21-like LRR repeat region" evidence="9">
    <location>
        <begin position="716"/>
        <end position="837"/>
    </location>
</feature>
<evidence type="ECO:0000256" key="3">
    <source>
        <dbReference type="ARBA" id="ARBA00022737"/>
    </source>
</evidence>
<protein>
    <submittedName>
        <fullName evidence="10">Putative disease resistance protein</fullName>
    </submittedName>
</protein>
<dbReference type="GO" id="GO:0006952">
    <property type="term" value="P:defense response"/>
    <property type="evidence" value="ECO:0007669"/>
    <property type="project" value="UniProtKB-KW"/>
</dbReference>
<dbReference type="Pfam" id="PF00931">
    <property type="entry name" value="NB-ARC"/>
    <property type="match status" value="1"/>
</dbReference>
<dbReference type="GO" id="GO:0051707">
    <property type="term" value="P:response to other organism"/>
    <property type="evidence" value="ECO:0007669"/>
    <property type="project" value="UniProtKB-ARBA"/>
</dbReference>
<dbReference type="InterPro" id="IPR032675">
    <property type="entry name" value="LRR_dom_sf"/>
</dbReference>
<dbReference type="Proteomes" id="UP000092600">
    <property type="component" value="Unassembled WGS sequence"/>
</dbReference>
<comment type="caution">
    <text evidence="10">The sequence shown here is derived from an EMBL/GenBank/DDBJ whole genome shotgun (WGS) entry which is preliminary data.</text>
</comment>
<keyword evidence="4" id="KW-0547">Nucleotide-binding</keyword>
<dbReference type="InterPro" id="IPR027417">
    <property type="entry name" value="P-loop_NTPase"/>
</dbReference>
<dbReference type="Gene3D" id="3.40.50.300">
    <property type="entry name" value="P-loop containing nucleotide triphosphate hydrolases"/>
    <property type="match status" value="1"/>
</dbReference>
<reference evidence="10 11" key="1">
    <citation type="journal article" date="2016" name="DNA Res.">
        <title>The draft genome of MD-2 pineapple using hybrid error correction of long reads.</title>
        <authorList>
            <person name="Redwan R.M."/>
            <person name="Saidin A."/>
            <person name="Kumar S.V."/>
        </authorList>
    </citation>
    <scope>NUCLEOTIDE SEQUENCE [LARGE SCALE GENOMIC DNA]</scope>
    <source>
        <strain evidence="11">cv. MD2</strain>
        <tissue evidence="10">Leaf</tissue>
    </source>
</reference>
<dbReference type="InterPro" id="IPR002182">
    <property type="entry name" value="NB-ARC"/>
</dbReference>
<keyword evidence="5" id="KW-0611">Plant defense</keyword>